<name>A0A3N1Y738_9GAMM</name>
<evidence type="ECO:0000313" key="3">
    <source>
        <dbReference type="Proteomes" id="UP000276634"/>
    </source>
</evidence>
<keyword evidence="3" id="KW-1185">Reference proteome</keyword>
<feature type="domain" description="MoaB/Mog" evidence="1">
    <location>
        <begin position="11"/>
        <end position="171"/>
    </location>
</feature>
<dbReference type="AlphaFoldDB" id="A0A3N1Y738"/>
<organism evidence="2 3">
    <name type="scientific">Inmirania thermothiophila</name>
    <dbReference type="NCBI Taxonomy" id="1750597"/>
    <lineage>
        <taxon>Bacteria</taxon>
        <taxon>Pseudomonadati</taxon>
        <taxon>Pseudomonadota</taxon>
        <taxon>Gammaproteobacteria</taxon>
        <taxon>Chromatiales</taxon>
        <taxon>Ectothiorhodospiraceae</taxon>
        <taxon>Inmirania</taxon>
    </lineage>
</organism>
<evidence type="ECO:0000259" key="1">
    <source>
        <dbReference type="SMART" id="SM00852"/>
    </source>
</evidence>
<dbReference type="Proteomes" id="UP000276634">
    <property type="component" value="Unassembled WGS sequence"/>
</dbReference>
<dbReference type="Pfam" id="PF00994">
    <property type="entry name" value="MoCF_biosynth"/>
    <property type="match status" value="1"/>
</dbReference>
<proteinExistence type="predicted"/>
<dbReference type="PANTHER" id="PTHR13939">
    <property type="entry name" value="NICOTINAMIDE-NUCLEOTIDE AMIDOHYDROLASE PNCC"/>
    <property type="match status" value="1"/>
</dbReference>
<dbReference type="InterPro" id="IPR001453">
    <property type="entry name" value="MoaB/Mog_dom"/>
</dbReference>
<dbReference type="SUPFAM" id="SSF53218">
    <property type="entry name" value="Molybdenum cofactor biosynthesis proteins"/>
    <property type="match status" value="1"/>
</dbReference>
<reference evidence="2 3" key="1">
    <citation type="submission" date="2018-11" db="EMBL/GenBank/DDBJ databases">
        <title>Genomic Encyclopedia of Type Strains, Phase IV (KMG-IV): sequencing the most valuable type-strain genomes for metagenomic binning, comparative biology and taxonomic classification.</title>
        <authorList>
            <person name="Goeker M."/>
        </authorList>
    </citation>
    <scope>NUCLEOTIDE SEQUENCE [LARGE SCALE GENOMIC DNA]</scope>
    <source>
        <strain evidence="2 3">DSM 100275</strain>
    </source>
</reference>
<evidence type="ECO:0000313" key="2">
    <source>
        <dbReference type="EMBL" id="ROR34585.1"/>
    </source>
</evidence>
<accession>A0A3N1Y738</accession>
<dbReference type="InterPro" id="IPR036425">
    <property type="entry name" value="MoaB/Mog-like_dom_sf"/>
</dbReference>
<dbReference type="PANTHER" id="PTHR13939:SF0">
    <property type="entry name" value="NMN AMIDOHYDROLASE-LIKE PROTEIN YFAY"/>
    <property type="match status" value="1"/>
</dbReference>
<dbReference type="InterPro" id="IPR050101">
    <property type="entry name" value="CinA"/>
</dbReference>
<dbReference type="EMBL" id="RJVI01000001">
    <property type="protein sequence ID" value="ROR34585.1"/>
    <property type="molecule type" value="Genomic_DNA"/>
</dbReference>
<protein>
    <submittedName>
        <fullName evidence="2">Molybdopterin-biosynthesis enzyme MoeA-like protein</fullName>
    </submittedName>
</protein>
<comment type="caution">
    <text evidence="2">The sequence shown here is derived from an EMBL/GenBank/DDBJ whole genome shotgun (WGS) entry which is preliminary data.</text>
</comment>
<dbReference type="SMART" id="SM00852">
    <property type="entry name" value="MoCF_biosynth"/>
    <property type="match status" value="1"/>
</dbReference>
<gene>
    <name evidence="2" type="ORF">EDC57_0483</name>
</gene>
<dbReference type="Gene3D" id="3.40.980.10">
    <property type="entry name" value="MoaB/Mog-like domain"/>
    <property type="match status" value="1"/>
</dbReference>
<dbReference type="RefSeq" id="WP_170165011.1">
    <property type="nucleotide sequence ID" value="NZ_RJVI01000001.1"/>
</dbReference>
<sequence>MDSRPPAATPAVVTVGDELIHGERDDGNRRWLLARLAALGLPARLALSLPDDEAVIGEWLARLRDAGLRPILVAGGIGGTHDDRTREGVARALGRPLVLHPECDGLLAARFGARYNEQRRRMAMLPEGCRLIPNPDGAPGFALEGIHAFPGFPHMLQPMVESELERLFPEAGAGWEAEELELPLPEGEIAGAVETFVRDHPALRVGIYPSRRRPDGYRTLVRIRYRPPRPPEVEALRGLLLGIAR</sequence>